<proteinExistence type="predicted"/>
<dbReference type="Proteomes" id="UP000326757">
    <property type="component" value="Unassembled WGS sequence"/>
</dbReference>
<sequence>MTKIQADTPSFGVEFEFLIAVLDNPRTSNPNPRDPRNVYFPPTEHDAAPSYFTLPAGKEDWANEWSIYAHIKRTLSSIGLPTEPGSAHSNFAMWEITRDGSIQPPQAPPPKFQKAYSDWQTYTYVPIEVRTPAYYYSEDALRDVRDFCKIMRKYYLTTLNDSCGLHVHIGYGNQGFELAHLRRFATLLHAFEPQLESLHPEHRVDDRNFHCLSFRRSTYWQWSFRGEHERPATVLQSMAFLMSCATRDAFREAVHSEGSKGVFSYMGGSAAWKFESMGTESRVRAVGVPDTIECRQHAGSLDPDEVVNWVRTVVGLVEYARKADAYEFREVLWRVRGEKWVKGCPSAKEVGKRRYLPRATLYRPVFGEQWCGVVELLRILGLRVPAAFYEERLGRWLVDGVYQHWYTDAPKEFLAAGEEGKHDGGGDEGDDKSSSDPSSSSESRFDPFYPNPNPRTQDQEEDEKEESREEKPEEKRTEKLPSMDLKHLGIDATFSDMSSEEEQKRKEKQVEQKAEEKRPSSKEEEKSSSPEDFPMRPDATNLQGQNKTPHSSSLEDFPIRPDAKKLEGVDRPEGFDEGEQNEQEQEQEVSEHSSLKPMHSEGMSEHSHELMSLTFEDKGPNTMEDDPWGSVGREGIEKNDKKKTFPFKYLPPLTHAPLPPLAFPSNYEERTPNQHSHLLNGTTPAEIEALAPDTENYAGSLLHRRDRQPSSSWLSQAPNIATLPPNRNPYPGPFPWMGWEWHPVDHPAAMMQQSRAQLADALEEGTIGQAWVIDHQMPANREEGIKTMLQGLQLDQVSPSLHPFLQARNSQLGRTDNALLYNMFPAPASDAIEFEKQDDEWWRFEVAGATVEELRARLDDNDPQVVRHTQETLLRIGGNDGLGDEYWPEGARNPFGDADRFQQPVMEDISPGASNSPNHRFPVGYCFTEGFQEPEDREEQASFEARETKSPGVVEYSPLARERFRRWSNELGPGGIDENEARSIRNAMVLVVSRGGEVVDDNDVSWATGDDQDGTKSGASSPFLDNPLD</sequence>
<gene>
    <name evidence="2" type="ORF">EYC80_009845</name>
</gene>
<accession>A0A5N6JQV1</accession>
<comment type="caution">
    <text evidence="2">The sequence shown here is derived from an EMBL/GenBank/DDBJ whole genome shotgun (WGS) entry which is preliminary data.</text>
</comment>
<dbReference type="InterPro" id="IPR022025">
    <property type="entry name" value="Amidoligase_2"/>
</dbReference>
<feature type="compositionally biased region" description="Acidic residues" evidence="1">
    <location>
        <begin position="575"/>
        <end position="588"/>
    </location>
</feature>
<feature type="region of interest" description="Disordered" evidence="1">
    <location>
        <begin position="417"/>
        <end position="607"/>
    </location>
</feature>
<feature type="region of interest" description="Disordered" evidence="1">
    <location>
        <begin position="1000"/>
        <end position="1029"/>
    </location>
</feature>
<feature type="compositionally biased region" description="Basic and acidic residues" evidence="1">
    <location>
        <begin position="557"/>
        <end position="574"/>
    </location>
</feature>
<dbReference type="OrthoDB" id="412402at2759"/>
<evidence type="ECO:0000256" key="1">
    <source>
        <dbReference type="SAM" id="MobiDB-lite"/>
    </source>
</evidence>
<feature type="compositionally biased region" description="Basic and acidic residues" evidence="1">
    <location>
        <begin position="465"/>
        <end position="489"/>
    </location>
</feature>
<feature type="compositionally biased region" description="Basic and acidic residues" evidence="1">
    <location>
        <begin position="501"/>
        <end position="535"/>
    </location>
</feature>
<keyword evidence="3" id="KW-1185">Reference proteome</keyword>
<dbReference type="PANTHER" id="PTHR36847">
    <property type="entry name" value="AMIDOLIGASE ENZYME"/>
    <property type="match status" value="1"/>
</dbReference>
<evidence type="ECO:0000313" key="2">
    <source>
        <dbReference type="EMBL" id="KAB8291157.1"/>
    </source>
</evidence>
<name>A0A5N6JQV1_MONLA</name>
<dbReference type="PANTHER" id="PTHR36847:SF1">
    <property type="entry name" value="AMIDOLIGASE ENZYME"/>
    <property type="match status" value="1"/>
</dbReference>
<protein>
    <recommendedName>
        <fullName evidence="4">Amidoligase enzyme</fullName>
    </recommendedName>
</protein>
<organism evidence="2 3">
    <name type="scientific">Monilinia laxa</name>
    <name type="common">Brown rot fungus</name>
    <name type="synonym">Sclerotinia laxa</name>
    <dbReference type="NCBI Taxonomy" id="61186"/>
    <lineage>
        <taxon>Eukaryota</taxon>
        <taxon>Fungi</taxon>
        <taxon>Dikarya</taxon>
        <taxon>Ascomycota</taxon>
        <taxon>Pezizomycotina</taxon>
        <taxon>Leotiomycetes</taxon>
        <taxon>Helotiales</taxon>
        <taxon>Sclerotiniaceae</taxon>
        <taxon>Monilinia</taxon>
    </lineage>
</organism>
<reference evidence="2 3" key="1">
    <citation type="submission" date="2019-06" db="EMBL/GenBank/DDBJ databases">
        <title>Genome Sequence of the Brown Rot Fungal Pathogen Monilinia laxa.</title>
        <authorList>
            <person name="De Miccolis Angelini R.M."/>
            <person name="Landi L."/>
            <person name="Abate D."/>
            <person name="Pollastro S."/>
            <person name="Romanazzi G."/>
            <person name="Faretra F."/>
        </authorList>
    </citation>
    <scope>NUCLEOTIDE SEQUENCE [LARGE SCALE GENOMIC DNA]</scope>
    <source>
        <strain evidence="2 3">Mlax316</strain>
    </source>
</reference>
<dbReference type="Pfam" id="PF12224">
    <property type="entry name" value="Amidoligase_2"/>
    <property type="match status" value="1"/>
</dbReference>
<dbReference type="AlphaFoldDB" id="A0A5N6JQV1"/>
<dbReference type="EMBL" id="VIGI01000015">
    <property type="protein sequence ID" value="KAB8291157.1"/>
    <property type="molecule type" value="Genomic_DNA"/>
</dbReference>
<feature type="compositionally biased region" description="Polar residues" evidence="1">
    <location>
        <begin position="540"/>
        <end position="554"/>
    </location>
</feature>
<feature type="compositionally biased region" description="Basic and acidic residues" evidence="1">
    <location>
        <begin position="589"/>
        <end position="607"/>
    </location>
</feature>
<evidence type="ECO:0000313" key="3">
    <source>
        <dbReference type="Proteomes" id="UP000326757"/>
    </source>
</evidence>
<evidence type="ECO:0008006" key="4">
    <source>
        <dbReference type="Google" id="ProtNLM"/>
    </source>
</evidence>
<feature type="region of interest" description="Disordered" evidence="1">
    <location>
        <begin position="616"/>
        <end position="635"/>
    </location>
</feature>